<name>A0A401UF92_9BACT</name>
<proteinExistence type="predicted"/>
<dbReference type="AlphaFoldDB" id="A0A401UF92"/>
<protein>
    <recommendedName>
        <fullName evidence="3">Lipocalin-like domain-containing protein</fullName>
    </recommendedName>
</protein>
<organism evidence="1 2">
    <name type="scientific">Chryseotalea sanaruensis</name>
    <dbReference type="NCBI Taxonomy" id="2482724"/>
    <lineage>
        <taxon>Bacteria</taxon>
        <taxon>Pseudomonadati</taxon>
        <taxon>Bacteroidota</taxon>
        <taxon>Cytophagia</taxon>
        <taxon>Cytophagales</taxon>
        <taxon>Chryseotaleaceae</taxon>
        <taxon>Chryseotalea</taxon>
    </lineage>
</organism>
<comment type="caution">
    <text evidence="1">The sequence shown here is derived from an EMBL/GenBank/DDBJ whole genome shotgun (WGS) entry which is preliminary data.</text>
</comment>
<gene>
    <name evidence="1" type="ORF">SanaruYs_38260</name>
</gene>
<accession>A0A401UF92</accession>
<dbReference type="Proteomes" id="UP000288227">
    <property type="component" value="Unassembled WGS sequence"/>
</dbReference>
<sequence length="109" mass="12777">MDEKLDNPNQSEDMDELMSDFNSMKKRTPDVIEFKEKMKGEQSTSILGKRKEVNEKNFLYRYDGATLHLLDKKSRTIIASYNVEELSSAKLIVSDVNRPCEVRIFERIR</sequence>
<evidence type="ECO:0000313" key="2">
    <source>
        <dbReference type="Proteomes" id="UP000288227"/>
    </source>
</evidence>
<evidence type="ECO:0000313" key="1">
    <source>
        <dbReference type="EMBL" id="GCC53581.1"/>
    </source>
</evidence>
<keyword evidence="2" id="KW-1185">Reference proteome</keyword>
<reference evidence="1 2" key="1">
    <citation type="submission" date="2018-11" db="EMBL/GenBank/DDBJ databases">
        <title>Chryseotalea sanarue gen. nov., sp., nov., a member of the family Cytophagaceae, isolated from a brackish lake in Hamamatsu Japan.</title>
        <authorList>
            <person name="Maejima Y."/>
            <person name="Iino T."/>
            <person name="Muraguchi Y."/>
            <person name="Fukuda K."/>
            <person name="Ohkuma M."/>
            <person name="Moriuchi R."/>
            <person name="Dohra H."/>
            <person name="Kimbara K."/>
            <person name="Shintani M."/>
        </authorList>
    </citation>
    <scope>NUCLEOTIDE SEQUENCE [LARGE SCALE GENOMIC DNA]</scope>
    <source>
        <strain evidence="1 2">Ys</strain>
    </source>
</reference>
<dbReference type="EMBL" id="BHXQ01000008">
    <property type="protein sequence ID" value="GCC53581.1"/>
    <property type="molecule type" value="Genomic_DNA"/>
</dbReference>
<evidence type="ECO:0008006" key="3">
    <source>
        <dbReference type="Google" id="ProtNLM"/>
    </source>
</evidence>